<dbReference type="SUPFAM" id="SSF109854">
    <property type="entry name" value="DinB/YfiT-like putative metalloenzymes"/>
    <property type="match status" value="1"/>
</dbReference>
<dbReference type="Gene3D" id="1.20.120.450">
    <property type="entry name" value="dinb family like domain"/>
    <property type="match status" value="1"/>
</dbReference>
<dbReference type="KEGG" id="pmad:BAY61_02715"/>
<organism evidence="1 2">
    <name type="scientific">Prauserella marina</name>
    <dbReference type="NCBI Taxonomy" id="530584"/>
    <lineage>
        <taxon>Bacteria</taxon>
        <taxon>Bacillati</taxon>
        <taxon>Actinomycetota</taxon>
        <taxon>Actinomycetes</taxon>
        <taxon>Pseudonocardiales</taxon>
        <taxon>Pseudonocardiaceae</taxon>
        <taxon>Prauserella</taxon>
    </lineage>
</organism>
<name>A0A222VJH5_9PSEU</name>
<dbReference type="Pfam" id="PF12867">
    <property type="entry name" value="DinB_2"/>
    <property type="match status" value="1"/>
</dbReference>
<gene>
    <name evidence="1" type="ORF">SAMN05421630_103499</name>
</gene>
<evidence type="ECO:0000313" key="1">
    <source>
        <dbReference type="EMBL" id="SDC75513.1"/>
    </source>
</evidence>
<dbReference type="AlphaFoldDB" id="A0A222VJH5"/>
<dbReference type="InterPro" id="IPR034660">
    <property type="entry name" value="DinB/YfiT-like"/>
</dbReference>
<dbReference type="Proteomes" id="UP000199494">
    <property type="component" value="Unassembled WGS sequence"/>
</dbReference>
<proteinExistence type="predicted"/>
<protein>
    <submittedName>
        <fullName evidence="1">DinB superfamily protein</fullName>
    </submittedName>
</protein>
<sequence>MIVPDTKDWTWVLRAPCPECGFDAAIVAPAEVSALLRASADAWREVLAEEDVRVRPRPDRWSPLEYACHVRDVCQLYDERLVLMLTEDEPGYPNWDQDAAAIEARYDQQNPADVAAGLSAAADTLAARFDGVSGARWDRGGFRSDGAHFTVATFAQYFIHDLVHHLNDVTGAPADRI</sequence>
<dbReference type="RefSeq" id="WP_091802115.1">
    <property type="nucleotide sequence ID" value="NZ_CP016353.1"/>
</dbReference>
<dbReference type="STRING" id="530584.SAMN05421630_103499"/>
<dbReference type="InterPro" id="IPR024775">
    <property type="entry name" value="DinB-like"/>
</dbReference>
<accession>A0A222VJH5</accession>
<dbReference type="OrthoDB" id="3376896at2"/>
<reference evidence="1 2" key="1">
    <citation type="submission" date="2016-10" db="EMBL/GenBank/DDBJ databases">
        <authorList>
            <person name="de Groot N.N."/>
        </authorList>
    </citation>
    <scope>NUCLEOTIDE SEQUENCE [LARGE SCALE GENOMIC DNA]</scope>
    <source>
        <strain evidence="1 2">CGMCC 4.5506</strain>
    </source>
</reference>
<evidence type="ECO:0000313" key="2">
    <source>
        <dbReference type="Proteomes" id="UP000199494"/>
    </source>
</evidence>
<dbReference type="EMBL" id="FMZE01000003">
    <property type="protein sequence ID" value="SDC75513.1"/>
    <property type="molecule type" value="Genomic_DNA"/>
</dbReference>
<keyword evidence="2" id="KW-1185">Reference proteome</keyword>